<dbReference type="RefSeq" id="WP_089747441.1">
    <property type="nucleotide sequence ID" value="NZ_FOGF01000036.1"/>
</dbReference>
<sequence length="121" mass="14230">MDKPITKESIDKKLGFDFTTYSSGISIETESDIPHENPCKDLTDEELDFILNYEIERMRKMKKRNELKKLSILDDLAEKAGGFVENNPNENIDMGKIREYVKKTNKKYSDLTEEELRMFKK</sequence>
<gene>
    <name evidence="1" type="ORF">SAMN05421767_13614</name>
</gene>
<organism evidence="1 2">
    <name type="scientific">Granulicatella balaenopterae</name>
    <dbReference type="NCBI Taxonomy" id="137733"/>
    <lineage>
        <taxon>Bacteria</taxon>
        <taxon>Bacillati</taxon>
        <taxon>Bacillota</taxon>
        <taxon>Bacilli</taxon>
        <taxon>Lactobacillales</taxon>
        <taxon>Carnobacteriaceae</taxon>
        <taxon>Granulicatella</taxon>
    </lineage>
</organism>
<evidence type="ECO:0000313" key="1">
    <source>
        <dbReference type="EMBL" id="SER32130.1"/>
    </source>
</evidence>
<dbReference type="EMBL" id="FOGF01000036">
    <property type="protein sequence ID" value="SER32130.1"/>
    <property type="molecule type" value="Genomic_DNA"/>
</dbReference>
<dbReference type="STRING" id="137733.SAMN05421767_13614"/>
<name>A0A1H9N7W9_9LACT</name>
<keyword evidence="2" id="KW-1185">Reference proteome</keyword>
<protein>
    <submittedName>
        <fullName evidence="1">Uncharacterized protein</fullName>
    </submittedName>
</protein>
<evidence type="ECO:0000313" key="2">
    <source>
        <dbReference type="Proteomes" id="UP000198556"/>
    </source>
</evidence>
<dbReference type="Proteomes" id="UP000198556">
    <property type="component" value="Unassembled WGS sequence"/>
</dbReference>
<dbReference type="AlphaFoldDB" id="A0A1H9N7W9"/>
<proteinExistence type="predicted"/>
<accession>A0A1H9N7W9</accession>
<reference evidence="1 2" key="1">
    <citation type="submission" date="2016-10" db="EMBL/GenBank/DDBJ databases">
        <authorList>
            <person name="de Groot N.N."/>
        </authorList>
    </citation>
    <scope>NUCLEOTIDE SEQUENCE [LARGE SCALE GENOMIC DNA]</scope>
    <source>
        <strain evidence="1 2">DSM 15827</strain>
    </source>
</reference>